<sequence length="407" mass="47714">MHLRFVLYVAETSTDENWKKAASDLNKDGILKRQAQWEEVKSFWNIIDNEKADIDKRLLEKKLEQAKIQFAIDRSVMGNEAHMITDQTKLDYISFTTLSTSLPGDTPTTPPSQRHEQNENMYDINQDDSQPQDEENHKNAIVGDSGNNFREATESMVGRVERMALIVDGVNLEEIFEEYCSECENNFDLCHSDIMDLRPISQFMEKLPEAIWKKFVTNTYPEYEISGEWEKFIKDFFKPKETLEKWIEAWRGLYAIPEISDKDKSNGKLEVPVESSKHRRNSNINPIFDKVLEAKRADGLARLWQSNEEVLIYEQTGPTDFDDFTQLFIHEYKLARTMRDVLNQRIILRLKDGIPDHKDLASFVLYEKKYRKGKLHTDQKNKLFAKRKVNTVKQNPPTPNRPKKQKR</sequence>
<accession>A0A397TAW8</accession>
<evidence type="ECO:0000256" key="1">
    <source>
        <dbReference type="SAM" id="MobiDB-lite"/>
    </source>
</evidence>
<comment type="caution">
    <text evidence="2">The sequence shown here is derived from an EMBL/GenBank/DDBJ whole genome shotgun (WGS) entry which is preliminary data.</text>
</comment>
<dbReference type="AlphaFoldDB" id="A0A397TAW8"/>
<protein>
    <submittedName>
        <fullName evidence="2">Uncharacterized protein</fullName>
    </submittedName>
</protein>
<feature type="region of interest" description="Disordered" evidence="1">
    <location>
        <begin position="123"/>
        <end position="147"/>
    </location>
</feature>
<dbReference type="OrthoDB" id="2341569at2759"/>
<reference evidence="2 3" key="1">
    <citation type="submission" date="2018-06" db="EMBL/GenBank/DDBJ databases">
        <title>Comparative genomics reveals the genomic features of Rhizophagus irregularis, R. cerebriforme, R. diaphanum and Gigaspora rosea, and their symbiotic lifestyle signature.</title>
        <authorList>
            <person name="Morin E."/>
            <person name="San Clemente H."/>
            <person name="Chen E.C.H."/>
            <person name="De La Providencia I."/>
            <person name="Hainaut M."/>
            <person name="Kuo A."/>
            <person name="Kohler A."/>
            <person name="Murat C."/>
            <person name="Tang N."/>
            <person name="Roy S."/>
            <person name="Loubradou J."/>
            <person name="Henrissat B."/>
            <person name="Grigoriev I.V."/>
            <person name="Corradi N."/>
            <person name="Roux C."/>
            <person name="Martin F.M."/>
        </authorList>
    </citation>
    <scope>NUCLEOTIDE SEQUENCE [LARGE SCALE GENOMIC DNA]</scope>
    <source>
        <strain evidence="2 3">DAOM 227022</strain>
    </source>
</reference>
<organism evidence="2 3">
    <name type="scientific">Glomus cerebriforme</name>
    <dbReference type="NCBI Taxonomy" id="658196"/>
    <lineage>
        <taxon>Eukaryota</taxon>
        <taxon>Fungi</taxon>
        <taxon>Fungi incertae sedis</taxon>
        <taxon>Mucoromycota</taxon>
        <taxon>Glomeromycotina</taxon>
        <taxon>Glomeromycetes</taxon>
        <taxon>Glomerales</taxon>
        <taxon>Glomeraceae</taxon>
        <taxon>Glomus</taxon>
    </lineage>
</organism>
<evidence type="ECO:0000313" key="2">
    <source>
        <dbReference type="EMBL" id="RIA92141.1"/>
    </source>
</evidence>
<dbReference type="EMBL" id="QKYT01000134">
    <property type="protein sequence ID" value="RIA92141.1"/>
    <property type="molecule type" value="Genomic_DNA"/>
</dbReference>
<dbReference type="Proteomes" id="UP000265703">
    <property type="component" value="Unassembled WGS sequence"/>
</dbReference>
<feature type="region of interest" description="Disordered" evidence="1">
    <location>
        <begin position="383"/>
        <end position="407"/>
    </location>
</feature>
<keyword evidence="3" id="KW-1185">Reference proteome</keyword>
<gene>
    <name evidence="2" type="ORF">C1645_736605</name>
</gene>
<name>A0A397TAW8_9GLOM</name>
<evidence type="ECO:0000313" key="3">
    <source>
        <dbReference type="Proteomes" id="UP000265703"/>
    </source>
</evidence>
<proteinExistence type="predicted"/>